<dbReference type="Proteomes" id="UP001325479">
    <property type="component" value="Chromosome"/>
</dbReference>
<evidence type="ECO:0000259" key="3">
    <source>
        <dbReference type="Pfam" id="PF13439"/>
    </source>
</evidence>
<protein>
    <submittedName>
        <fullName evidence="4">Glycosyltransferase family 1 protein</fullName>
    </submittedName>
</protein>
<dbReference type="CDD" id="cd03809">
    <property type="entry name" value="GT4_MtfB-like"/>
    <property type="match status" value="2"/>
</dbReference>
<proteinExistence type="predicted"/>
<dbReference type="InterPro" id="IPR028098">
    <property type="entry name" value="Glyco_trans_4-like_N"/>
</dbReference>
<evidence type="ECO:0000313" key="5">
    <source>
        <dbReference type="Proteomes" id="UP001325479"/>
    </source>
</evidence>
<dbReference type="RefSeq" id="WP_114809011.1">
    <property type="nucleotide sequence ID" value="NZ_CP139965.1"/>
</dbReference>
<dbReference type="SUPFAM" id="SSF53756">
    <property type="entry name" value="UDP-Glycosyltransferase/glycogen phosphorylase"/>
    <property type="match status" value="2"/>
</dbReference>
<dbReference type="EMBL" id="CP139965">
    <property type="protein sequence ID" value="WQD76882.1"/>
    <property type="molecule type" value="Genomic_DNA"/>
</dbReference>
<keyword evidence="5" id="KW-1185">Reference proteome</keyword>
<accession>A0ABZ0WHP8</accession>
<dbReference type="Pfam" id="PF13439">
    <property type="entry name" value="Glyco_transf_4"/>
    <property type="match status" value="1"/>
</dbReference>
<evidence type="ECO:0000259" key="2">
    <source>
        <dbReference type="Pfam" id="PF00534"/>
    </source>
</evidence>
<evidence type="ECO:0000313" key="4">
    <source>
        <dbReference type="EMBL" id="WQD76882.1"/>
    </source>
</evidence>
<organism evidence="4 5">
    <name type="scientific">Paraburkholderia kururiensis</name>
    <dbReference type="NCBI Taxonomy" id="984307"/>
    <lineage>
        <taxon>Bacteria</taxon>
        <taxon>Pseudomonadati</taxon>
        <taxon>Pseudomonadota</taxon>
        <taxon>Betaproteobacteria</taxon>
        <taxon>Burkholderiales</taxon>
        <taxon>Burkholderiaceae</taxon>
        <taxon>Paraburkholderia</taxon>
    </lineage>
</organism>
<gene>
    <name evidence="4" type="ORF">U0042_22810</name>
</gene>
<sequence length="854" mass="94024">MRIVIDLQAAQSESRFRGIGRYSLSLALAMVADAERRGHEVYIVLNGKFPETIGPLRTAFSGLLGQERIVIFSGLPETAGAIPGGGWRARASELVREEFLAALKPDVVYVSSLFEGWGDESIVAINSGLSRLPTAVTLYDLIPYAMSDAYLVDPGYRSFYLRKLEFLKRADCLLAISEHSRVEAIDLLQIPAERIVNISAAIGEQFAPVQLPADAAQQLLAQYNISGPFVLYVPGGFDPRKNFDRLIEAFASLPSSVRDGLQLVIGSKVPPGMGEALDAKAASLGLEPDQLVLTGYLPDDELTAIYGLCRFCVFPSLHEGFGLPALEAMACGAPVMASNSTSLPEVVGCEEALFDPLSVADIARAMLRGLTDEEFLERLKRHCATQVKKFSWERSAHLALDRLEEAFVAASAPMSRIGDGDVATAYERVMADMTRLAAEAHLDASNRDRISLKECLELNKQVINGVCGDRQLLVDISELVTKDAKSGIQRVVRSILLRLLEHPPAGYRVEAVYTKDGHGLLYAKAFVARFLGQSTEGIQDVPITFGKDDVFVGLDLTAHLFPALNETLRYMYETGVQIHYVVYDLTPLMNTRWHTPGMTQAFTYWIDGLANYAHSLVCISETVANDVGRWFVEKRAGMGRVPHIIHFHLGADIGNSQPTVGMPEDAVPVLDALKTSPSFLMVGTVEPRKGYAQTIDAFELLWSKGEEVNLVIVGKAGWHVEELVERLRDHPLRGKRLFWLEGISDEYLERVYETCCALIAASEYEGFGLPLIEAAQHKLPIVARDIPVFREVAGGYAYWFSGADGASLAQALSGWLDLYRNGKVPDSSDMPWLTWEQSTHQLLCRVDVLNDDKP</sequence>
<dbReference type="InterPro" id="IPR001296">
    <property type="entry name" value="Glyco_trans_1"/>
</dbReference>
<dbReference type="PANTHER" id="PTHR46401:SF2">
    <property type="entry name" value="GLYCOSYLTRANSFERASE WBBK-RELATED"/>
    <property type="match status" value="1"/>
</dbReference>
<reference evidence="4 5" key="1">
    <citation type="submission" date="2023-12" db="EMBL/GenBank/DDBJ databases">
        <title>Genome sequencing and assembly of bacterial species from a model synthetic community.</title>
        <authorList>
            <person name="Hogle S.L."/>
        </authorList>
    </citation>
    <scope>NUCLEOTIDE SEQUENCE [LARGE SCALE GENOMIC DNA]</scope>
    <source>
        <strain evidence="4 5">HAMBI 2494</strain>
    </source>
</reference>
<dbReference type="PANTHER" id="PTHR46401">
    <property type="entry name" value="GLYCOSYLTRANSFERASE WBBK-RELATED"/>
    <property type="match status" value="1"/>
</dbReference>
<name>A0ABZ0WHP8_9BURK</name>
<dbReference type="Pfam" id="PF00534">
    <property type="entry name" value="Glycos_transf_1"/>
    <property type="match status" value="2"/>
</dbReference>
<evidence type="ECO:0000256" key="1">
    <source>
        <dbReference type="ARBA" id="ARBA00022679"/>
    </source>
</evidence>
<feature type="domain" description="Glycosyl transferase family 1" evidence="2">
    <location>
        <begin position="226"/>
        <end position="381"/>
    </location>
</feature>
<feature type="domain" description="Glycosyl transferase family 1" evidence="2">
    <location>
        <begin position="674"/>
        <end position="817"/>
    </location>
</feature>
<dbReference type="Gene3D" id="3.40.50.2000">
    <property type="entry name" value="Glycogen Phosphorylase B"/>
    <property type="match status" value="3"/>
</dbReference>
<feature type="domain" description="Glycosyltransferase subfamily 4-like N-terminal" evidence="3">
    <location>
        <begin position="18"/>
        <end position="198"/>
    </location>
</feature>
<keyword evidence="1" id="KW-0808">Transferase</keyword>